<accession>A0A8X7S2G3</accession>
<proteinExistence type="predicted"/>
<dbReference type="Gene3D" id="3.10.450.50">
    <property type="match status" value="1"/>
</dbReference>
<dbReference type="OrthoDB" id="339151at2759"/>
<keyword evidence="3" id="KW-1185">Reference proteome</keyword>
<dbReference type="GO" id="GO:0005829">
    <property type="term" value="C:cytosol"/>
    <property type="evidence" value="ECO:0007669"/>
    <property type="project" value="TreeGrafter"/>
</dbReference>
<reference evidence="2 3" key="1">
    <citation type="submission" date="2020-02" db="EMBL/GenBank/DDBJ databases">
        <authorList>
            <person name="Ma Q."/>
            <person name="Huang Y."/>
            <person name="Song X."/>
            <person name="Pei D."/>
        </authorList>
    </citation>
    <scope>NUCLEOTIDE SEQUENCE [LARGE SCALE GENOMIC DNA]</scope>
    <source>
        <strain evidence="2">Sxm20200214</strain>
        <tissue evidence="2">Leaf</tissue>
    </source>
</reference>
<dbReference type="PANTHER" id="PTHR10693">
    <property type="entry name" value="RAS GTPASE-ACTIVATING PROTEIN-BINDING PROTEIN"/>
    <property type="match status" value="1"/>
</dbReference>
<evidence type="ECO:0000313" key="2">
    <source>
        <dbReference type="EMBL" id="KAG2298316.1"/>
    </source>
</evidence>
<dbReference type="InterPro" id="IPR002075">
    <property type="entry name" value="NTF2_dom"/>
</dbReference>
<dbReference type="InterPro" id="IPR032710">
    <property type="entry name" value="NTF2-like_dom_sf"/>
</dbReference>
<comment type="caution">
    <text evidence="2">The sequence shown here is derived from an EMBL/GenBank/DDBJ whole genome shotgun (WGS) entry which is preliminary data.</text>
</comment>
<dbReference type="GO" id="GO:1990904">
    <property type="term" value="C:ribonucleoprotein complex"/>
    <property type="evidence" value="ECO:0007669"/>
    <property type="project" value="TreeGrafter"/>
</dbReference>
<dbReference type="SUPFAM" id="SSF54427">
    <property type="entry name" value="NTF2-like"/>
    <property type="match status" value="1"/>
</dbReference>
<evidence type="ECO:0000313" key="3">
    <source>
        <dbReference type="Proteomes" id="UP000886595"/>
    </source>
</evidence>
<organism evidence="2 3">
    <name type="scientific">Brassica carinata</name>
    <name type="common">Ethiopian mustard</name>
    <name type="synonym">Abyssinian cabbage</name>
    <dbReference type="NCBI Taxonomy" id="52824"/>
    <lineage>
        <taxon>Eukaryota</taxon>
        <taxon>Viridiplantae</taxon>
        <taxon>Streptophyta</taxon>
        <taxon>Embryophyta</taxon>
        <taxon>Tracheophyta</taxon>
        <taxon>Spermatophyta</taxon>
        <taxon>Magnoliopsida</taxon>
        <taxon>eudicotyledons</taxon>
        <taxon>Gunneridae</taxon>
        <taxon>Pentapetalae</taxon>
        <taxon>rosids</taxon>
        <taxon>malvids</taxon>
        <taxon>Brassicales</taxon>
        <taxon>Brassicaceae</taxon>
        <taxon>Brassiceae</taxon>
        <taxon>Brassica</taxon>
    </lineage>
</organism>
<dbReference type="EMBL" id="JAAMPC010000008">
    <property type="protein sequence ID" value="KAG2298316.1"/>
    <property type="molecule type" value="Genomic_DNA"/>
</dbReference>
<dbReference type="InterPro" id="IPR039539">
    <property type="entry name" value="Ras_GTPase_bind_prot"/>
</dbReference>
<dbReference type="Proteomes" id="UP000886595">
    <property type="component" value="Unassembled WGS sequence"/>
</dbReference>
<dbReference type="GO" id="GO:0003729">
    <property type="term" value="F:mRNA binding"/>
    <property type="evidence" value="ECO:0007669"/>
    <property type="project" value="TreeGrafter"/>
</dbReference>
<sequence length="117" mass="12692">MAAAPHTFLSFSSPPRLLTSPSSTLPRSSFSGVSLNLHHRQSVTTNNPVKNIHNMVMSLNFTAIEVKTINSVESWEGCVLVAVSGSVKTKEFSNMCVQELGETLLNLSRAWGELADC</sequence>
<protein>
    <recommendedName>
        <fullName evidence="1">Nuclear transport factor 2 domain-containing protein</fullName>
    </recommendedName>
</protein>
<dbReference type="AlphaFoldDB" id="A0A8X7S2G3"/>
<gene>
    <name evidence="2" type="ORF">Bca52824_034788</name>
</gene>
<feature type="domain" description="Nuclear transport factor 2" evidence="1">
    <location>
        <begin position="49"/>
        <end position="94"/>
    </location>
</feature>
<dbReference type="PANTHER" id="PTHR10693:SF29">
    <property type="entry name" value="GB|AAD20086.1"/>
    <property type="match status" value="1"/>
</dbReference>
<name>A0A8X7S2G3_BRACI</name>
<dbReference type="Pfam" id="PF02136">
    <property type="entry name" value="NTF2"/>
    <property type="match status" value="1"/>
</dbReference>
<evidence type="ECO:0000259" key="1">
    <source>
        <dbReference type="Pfam" id="PF02136"/>
    </source>
</evidence>